<reference evidence="2" key="1">
    <citation type="journal article" date="2020" name="Stud. Mycol.">
        <title>101 Dothideomycetes genomes: a test case for predicting lifestyles and emergence of pathogens.</title>
        <authorList>
            <person name="Haridas S."/>
            <person name="Albert R."/>
            <person name="Binder M."/>
            <person name="Bloem J."/>
            <person name="Labutti K."/>
            <person name="Salamov A."/>
            <person name="Andreopoulos B."/>
            <person name="Baker S."/>
            <person name="Barry K."/>
            <person name="Bills G."/>
            <person name="Bluhm B."/>
            <person name="Cannon C."/>
            <person name="Castanera R."/>
            <person name="Culley D."/>
            <person name="Daum C."/>
            <person name="Ezra D."/>
            <person name="Gonzalez J."/>
            <person name="Henrissat B."/>
            <person name="Kuo A."/>
            <person name="Liang C."/>
            <person name="Lipzen A."/>
            <person name="Lutzoni F."/>
            <person name="Magnuson J."/>
            <person name="Mondo S."/>
            <person name="Nolan M."/>
            <person name="Ohm R."/>
            <person name="Pangilinan J."/>
            <person name="Park H.-J."/>
            <person name="Ramirez L."/>
            <person name="Alfaro M."/>
            <person name="Sun H."/>
            <person name="Tritt A."/>
            <person name="Yoshinaga Y."/>
            <person name="Zwiers L.-H."/>
            <person name="Turgeon B."/>
            <person name="Goodwin S."/>
            <person name="Spatafora J."/>
            <person name="Crous P."/>
            <person name="Grigoriev I."/>
        </authorList>
    </citation>
    <scope>NUCLEOTIDE SEQUENCE</scope>
    <source>
        <strain evidence="2">SCOH1-5</strain>
    </source>
</reference>
<sequence length="311" mass="33853">MRFSTFPYRLSIFASAASATAHSNLPNENLQTTSDLLSADGINFLKARAIVQQAEAEPAARKDSTVTTIWMQTTIGSTATYVPVIFPQASATIPDQRPFSHTEGIDENTLHEEMKRAAEAEAPPTPTPTAPAVASDKPPRSRKKKKKKKKKNKTPSDQTFEHDLWRQQQSVPSADLPNILTASCPLTASSPTSSTPSTSTSTSTLSTQSATSFAIELQTLIHTIGVQPVLEVTELTEITTQQQQQQQEEEEDKIPTANEENTKPLSITATHNVNDNSTSRPTFPPEMDPERLRTLLAGGEGSEEGVLSDRK</sequence>
<feature type="region of interest" description="Disordered" evidence="1">
    <location>
        <begin position="183"/>
        <end position="204"/>
    </location>
</feature>
<keyword evidence="3" id="KW-1185">Reference proteome</keyword>
<feature type="compositionally biased region" description="Basic residues" evidence="1">
    <location>
        <begin position="140"/>
        <end position="153"/>
    </location>
</feature>
<organism evidence="2 3">
    <name type="scientific">Cercospora zeae-maydis SCOH1-5</name>
    <dbReference type="NCBI Taxonomy" id="717836"/>
    <lineage>
        <taxon>Eukaryota</taxon>
        <taxon>Fungi</taxon>
        <taxon>Dikarya</taxon>
        <taxon>Ascomycota</taxon>
        <taxon>Pezizomycotina</taxon>
        <taxon>Dothideomycetes</taxon>
        <taxon>Dothideomycetidae</taxon>
        <taxon>Mycosphaerellales</taxon>
        <taxon>Mycosphaerellaceae</taxon>
        <taxon>Cercospora</taxon>
    </lineage>
</organism>
<accession>A0A6A6FRS2</accession>
<gene>
    <name evidence="2" type="ORF">CERZMDRAFT_81307</name>
</gene>
<dbReference type="EMBL" id="ML992664">
    <property type="protein sequence ID" value="KAF2216147.1"/>
    <property type="molecule type" value="Genomic_DNA"/>
</dbReference>
<feature type="region of interest" description="Disordered" evidence="1">
    <location>
        <begin position="240"/>
        <end position="311"/>
    </location>
</feature>
<proteinExistence type="predicted"/>
<feature type="compositionally biased region" description="Polar residues" evidence="1">
    <location>
        <begin position="263"/>
        <end position="281"/>
    </location>
</feature>
<name>A0A6A6FRS2_9PEZI</name>
<evidence type="ECO:0000256" key="1">
    <source>
        <dbReference type="SAM" id="MobiDB-lite"/>
    </source>
</evidence>
<feature type="region of interest" description="Disordered" evidence="1">
    <location>
        <begin position="117"/>
        <end position="164"/>
    </location>
</feature>
<dbReference type="Proteomes" id="UP000799539">
    <property type="component" value="Unassembled WGS sequence"/>
</dbReference>
<evidence type="ECO:0000313" key="3">
    <source>
        <dbReference type="Proteomes" id="UP000799539"/>
    </source>
</evidence>
<dbReference type="OrthoDB" id="3649874at2759"/>
<evidence type="ECO:0000313" key="2">
    <source>
        <dbReference type="EMBL" id="KAF2216147.1"/>
    </source>
</evidence>
<protein>
    <submittedName>
        <fullName evidence="2">Uncharacterized protein</fullName>
    </submittedName>
</protein>
<dbReference type="AlphaFoldDB" id="A0A6A6FRS2"/>